<feature type="non-terminal residue" evidence="1">
    <location>
        <position position="1"/>
    </location>
</feature>
<name>A0ABQ9JR27_9CUCU</name>
<dbReference type="Proteomes" id="UP001162164">
    <property type="component" value="Unassembled WGS sequence"/>
</dbReference>
<keyword evidence="2" id="KW-1185">Reference proteome</keyword>
<dbReference type="EMBL" id="JAPWTJ010000239">
    <property type="protein sequence ID" value="KAJ8980734.1"/>
    <property type="molecule type" value="Genomic_DNA"/>
</dbReference>
<proteinExistence type="predicted"/>
<protein>
    <submittedName>
        <fullName evidence="1">Uncharacterized protein</fullName>
    </submittedName>
</protein>
<comment type="caution">
    <text evidence="1">The sequence shown here is derived from an EMBL/GenBank/DDBJ whole genome shotgun (WGS) entry which is preliminary data.</text>
</comment>
<organism evidence="1 2">
    <name type="scientific">Molorchus minor</name>
    <dbReference type="NCBI Taxonomy" id="1323400"/>
    <lineage>
        <taxon>Eukaryota</taxon>
        <taxon>Metazoa</taxon>
        <taxon>Ecdysozoa</taxon>
        <taxon>Arthropoda</taxon>
        <taxon>Hexapoda</taxon>
        <taxon>Insecta</taxon>
        <taxon>Pterygota</taxon>
        <taxon>Neoptera</taxon>
        <taxon>Endopterygota</taxon>
        <taxon>Coleoptera</taxon>
        <taxon>Polyphaga</taxon>
        <taxon>Cucujiformia</taxon>
        <taxon>Chrysomeloidea</taxon>
        <taxon>Cerambycidae</taxon>
        <taxon>Lamiinae</taxon>
        <taxon>Monochamini</taxon>
        <taxon>Molorchus</taxon>
    </lineage>
</organism>
<evidence type="ECO:0000313" key="2">
    <source>
        <dbReference type="Proteomes" id="UP001162164"/>
    </source>
</evidence>
<evidence type="ECO:0000313" key="1">
    <source>
        <dbReference type="EMBL" id="KAJ8980734.1"/>
    </source>
</evidence>
<reference evidence="1" key="1">
    <citation type="journal article" date="2023" name="Insect Mol. Biol.">
        <title>Genome sequencing provides insights into the evolution of gene families encoding plant cell wall-degrading enzymes in longhorned beetles.</title>
        <authorList>
            <person name="Shin N.R."/>
            <person name="Okamura Y."/>
            <person name="Kirsch R."/>
            <person name="Pauchet Y."/>
        </authorList>
    </citation>
    <scope>NUCLEOTIDE SEQUENCE</scope>
    <source>
        <strain evidence="1">MMC_N1</strain>
    </source>
</reference>
<gene>
    <name evidence="1" type="ORF">NQ317_019807</name>
</gene>
<sequence length="71" mass="7947">QNSFNAGSPKHEFSSQKYHGQILPSFSDVDADVKTYDHVFANLEHCAPPPRDIQISSDLHSGIRNIPVKRT</sequence>
<accession>A0ABQ9JR27</accession>